<dbReference type="InterPro" id="IPR050188">
    <property type="entry name" value="RluA_PseudoU_synthase"/>
</dbReference>
<dbReference type="Proteomes" id="UP000000844">
    <property type="component" value="Chromosome"/>
</dbReference>
<dbReference type="HOGENOM" id="CLU_016902_11_3_11"/>
<comment type="similarity">
    <text evidence="2">Belongs to the pseudouridine synthase RluA family.</text>
</comment>
<dbReference type="InterPro" id="IPR006145">
    <property type="entry name" value="PsdUridine_synth_RsuA/RluA"/>
</dbReference>
<dbReference type="InterPro" id="IPR006224">
    <property type="entry name" value="PsdUridine_synth_RluA-like_CS"/>
</dbReference>
<dbReference type="GO" id="GO:0140098">
    <property type="term" value="F:catalytic activity, acting on RNA"/>
    <property type="evidence" value="ECO:0007669"/>
    <property type="project" value="UniProtKB-ARBA"/>
</dbReference>
<sequence length="254" mass="27973">MTGEDWKSIVDKYALVDNDQVLALNKPTGISVMGERHDTDVARLAAEAGDKLHPVHRIDKATSGLVLFARDLKCHGVLTRQFNKRTVDKTYLAVVNSAEVPAAARIDLPLSVGRKNRVRVAAPREAITNTGTDWTVPETDVFTHVKTYPSVTEYDTLWTGDGLSLLAVRPISGRRHQIRVHLAWTGFAITGDSLYDKNPATRMLLHSWRLAVEAPWLGGERTTLEAAPGPDFWEPLPGVDAATVLPGVTPDQRR</sequence>
<reference evidence="7 8" key="1">
    <citation type="journal article" date="2009" name="Stand. Genomic Sci.">
        <title>Complete genome sequence of Stackebrandtia nassauensis type strain (LLR-40K-21).</title>
        <authorList>
            <person name="Munk C."/>
            <person name="Lapidus A."/>
            <person name="Copeland A."/>
            <person name="Jando M."/>
            <person name="Mayilraj S."/>
            <person name="Glavina Del Rio T."/>
            <person name="Nolan M."/>
            <person name="Chen F."/>
            <person name="Lucas S."/>
            <person name="Tice H."/>
            <person name="Cheng J.F."/>
            <person name="Han C."/>
            <person name="Detter J.C."/>
            <person name="Bruce D."/>
            <person name="Goodwin L."/>
            <person name="Chain P."/>
            <person name="Pitluck S."/>
            <person name="Goker M."/>
            <person name="Ovchinikova G."/>
            <person name="Pati A."/>
            <person name="Ivanova N."/>
            <person name="Mavromatis K."/>
            <person name="Chen A."/>
            <person name="Palaniappan K."/>
            <person name="Land M."/>
            <person name="Hauser L."/>
            <person name="Chang Y.J."/>
            <person name="Jeffries C.D."/>
            <person name="Bristow J."/>
            <person name="Eisen J.A."/>
            <person name="Markowitz V."/>
            <person name="Hugenholtz P."/>
            <person name="Kyrpides N.C."/>
            <person name="Klenk H.P."/>
        </authorList>
    </citation>
    <scope>NUCLEOTIDE SEQUENCE [LARGE SCALE GENOMIC DNA]</scope>
    <source>
        <strain evidence="8">DSM 44728 / CIP 108903 / NRRL B-16338 / NBRC 102104 / LLR-40K-21</strain>
    </source>
</reference>
<evidence type="ECO:0000313" key="8">
    <source>
        <dbReference type="Proteomes" id="UP000000844"/>
    </source>
</evidence>
<evidence type="ECO:0000256" key="5">
    <source>
        <dbReference type="ARBA" id="ARBA00033164"/>
    </source>
</evidence>
<dbReference type="GO" id="GO:0000455">
    <property type="term" value="P:enzyme-directed rRNA pseudouridine synthesis"/>
    <property type="evidence" value="ECO:0007669"/>
    <property type="project" value="TreeGrafter"/>
</dbReference>
<dbReference type="GO" id="GO:0009982">
    <property type="term" value="F:pseudouridine synthase activity"/>
    <property type="evidence" value="ECO:0007669"/>
    <property type="project" value="InterPro"/>
</dbReference>
<proteinExistence type="inferred from homology"/>
<dbReference type="STRING" id="446470.Snas_1989"/>
<feature type="domain" description="Pseudouridine synthase RsuA/RluA-like" evidence="6">
    <location>
        <begin position="21"/>
        <end position="183"/>
    </location>
</feature>
<dbReference type="AlphaFoldDB" id="D3PZL1"/>
<evidence type="ECO:0000256" key="2">
    <source>
        <dbReference type="ARBA" id="ARBA00010876"/>
    </source>
</evidence>
<evidence type="ECO:0000256" key="3">
    <source>
        <dbReference type="ARBA" id="ARBA00023235"/>
    </source>
</evidence>
<dbReference type="PROSITE" id="PS01129">
    <property type="entry name" value="PSI_RLU"/>
    <property type="match status" value="1"/>
</dbReference>
<dbReference type="PANTHER" id="PTHR21600">
    <property type="entry name" value="MITOCHONDRIAL RNA PSEUDOURIDINE SYNTHASE"/>
    <property type="match status" value="1"/>
</dbReference>
<dbReference type="EMBL" id="CP001778">
    <property type="protein sequence ID" value="ADD41685.1"/>
    <property type="molecule type" value="Genomic_DNA"/>
</dbReference>
<evidence type="ECO:0000256" key="4">
    <source>
        <dbReference type="ARBA" id="ARBA00031870"/>
    </source>
</evidence>
<dbReference type="GO" id="GO:0003723">
    <property type="term" value="F:RNA binding"/>
    <property type="evidence" value="ECO:0007669"/>
    <property type="project" value="InterPro"/>
</dbReference>
<dbReference type="KEGG" id="sna:Snas_1989"/>
<evidence type="ECO:0000256" key="1">
    <source>
        <dbReference type="ARBA" id="ARBA00000073"/>
    </source>
</evidence>
<gene>
    <name evidence="7" type="ordered locus">Snas_1989</name>
</gene>
<dbReference type="Gene3D" id="3.30.2350.10">
    <property type="entry name" value="Pseudouridine synthase"/>
    <property type="match status" value="1"/>
</dbReference>
<dbReference type="Pfam" id="PF00849">
    <property type="entry name" value="PseudoU_synth_2"/>
    <property type="match status" value="1"/>
</dbReference>
<dbReference type="eggNOG" id="COG0564">
    <property type="taxonomic scope" value="Bacteria"/>
</dbReference>
<name>D3PZL1_STANL</name>
<organism evidence="7 8">
    <name type="scientific">Stackebrandtia nassauensis (strain DSM 44728 / CIP 108903 / NRRL B-16338 / NBRC 102104 / LLR-40K-21)</name>
    <dbReference type="NCBI Taxonomy" id="446470"/>
    <lineage>
        <taxon>Bacteria</taxon>
        <taxon>Bacillati</taxon>
        <taxon>Actinomycetota</taxon>
        <taxon>Actinomycetes</taxon>
        <taxon>Glycomycetales</taxon>
        <taxon>Glycomycetaceae</taxon>
        <taxon>Stackebrandtia</taxon>
    </lineage>
</organism>
<protein>
    <recommendedName>
        <fullName evidence="4">RNA pseudouridylate synthase</fullName>
    </recommendedName>
    <alternativeName>
        <fullName evidence="5">RNA-uridine isomerase</fullName>
    </alternativeName>
</protein>
<comment type="catalytic activity">
    <reaction evidence="1">
        <text>a uridine in RNA = a pseudouridine in RNA</text>
        <dbReference type="Rhea" id="RHEA:48348"/>
        <dbReference type="Rhea" id="RHEA-COMP:12068"/>
        <dbReference type="Rhea" id="RHEA-COMP:12069"/>
        <dbReference type="ChEBI" id="CHEBI:65314"/>
        <dbReference type="ChEBI" id="CHEBI:65315"/>
    </reaction>
</comment>
<dbReference type="SUPFAM" id="SSF55120">
    <property type="entry name" value="Pseudouridine synthase"/>
    <property type="match status" value="1"/>
</dbReference>
<keyword evidence="8" id="KW-1185">Reference proteome</keyword>
<keyword evidence="3" id="KW-0413">Isomerase</keyword>
<accession>D3PZL1</accession>
<dbReference type="PANTHER" id="PTHR21600:SF44">
    <property type="entry name" value="RIBOSOMAL LARGE SUBUNIT PSEUDOURIDINE SYNTHASE D"/>
    <property type="match status" value="1"/>
</dbReference>
<evidence type="ECO:0000259" key="6">
    <source>
        <dbReference type="Pfam" id="PF00849"/>
    </source>
</evidence>
<dbReference type="RefSeq" id="WP_013017256.1">
    <property type="nucleotide sequence ID" value="NC_013947.1"/>
</dbReference>
<evidence type="ECO:0000313" key="7">
    <source>
        <dbReference type="EMBL" id="ADD41685.1"/>
    </source>
</evidence>
<dbReference type="InterPro" id="IPR020103">
    <property type="entry name" value="PsdUridine_synth_cat_dom_sf"/>
</dbReference>
<dbReference type="CDD" id="cd02869">
    <property type="entry name" value="PseudoU_synth_RluA_like"/>
    <property type="match status" value="1"/>
</dbReference>